<dbReference type="AlphaFoldDB" id="A0A8R1HX97"/>
<reference evidence="4" key="1">
    <citation type="submission" date="2010-08" db="EMBL/GenBank/DDBJ databases">
        <authorList>
            <consortium name="Caenorhabditis japonica Sequencing Consortium"/>
            <person name="Wilson R.K."/>
        </authorList>
    </citation>
    <scope>NUCLEOTIDE SEQUENCE [LARGE SCALE GENOMIC DNA]</scope>
    <source>
        <strain evidence="4">DF5081</strain>
    </source>
</reference>
<dbReference type="Proteomes" id="UP000005237">
    <property type="component" value="Unassembled WGS sequence"/>
</dbReference>
<feature type="region of interest" description="Disordered" evidence="1">
    <location>
        <begin position="113"/>
        <end position="160"/>
    </location>
</feature>
<feature type="domain" description="C2H2-type" evidence="2">
    <location>
        <begin position="227"/>
        <end position="248"/>
    </location>
</feature>
<dbReference type="PROSITE" id="PS00028">
    <property type="entry name" value="ZINC_FINGER_C2H2_1"/>
    <property type="match status" value="1"/>
</dbReference>
<evidence type="ECO:0000313" key="4">
    <source>
        <dbReference type="Proteomes" id="UP000005237"/>
    </source>
</evidence>
<organism evidence="3 4">
    <name type="scientific">Caenorhabditis japonica</name>
    <dbReference type="NCBI Taxonomy" id="281687"/>
    <lineage>
        <taxon>Eukaryota</taxon>
        <taxon>Metazoa</taxon>
        <taxon>Ecdysozoa</taxon>
        <taxon>Nematoda</taxon>
        <taxon>Chromadorea</taxon>
        <taxon>Rhabditida</taxon>
        <taxon>Rhabditina</taxon>
        <taxon>Rhabditomorpha</taxon>
        <taxon>Rhabditoidea</taxon>
        <taxon>Rhabditidae</taxon>
        <taxon>Peloderinae</taxon>
        <taxon>Caenorhabditis</taxon>
    </lineage>
</organism>
<keyword evidence="4" id="KW-1185">Reference proteome</keyword>
<accession>A0A8R1HX97</accession>
<dbReference type="InterPro" id="IPR013087">
    <property type="entry name" value="Znf_C2H2_type"/>
</dbReference>
<dbReference type="EnsemblMetazoa" id="CJA14617.1">
    <property type="protein sequence ID" value="CJA14617.1"/>
    <property type="gene ID" value="WBGene00133821"/>
</dbReference>
<sequence>MSKLTKKFLLVSLDDVEDQKNMARKIRRYLNANKLKYLFSADPEEMKEYMDKIFYKNANFGDIATEQLVFDDLFGSSMVGSASNQEILERWARSDFLEGSSEMQLLVGPEPEEALHPEDDEDSNGGSSPRDCEMLDKESERKTDNTAAPAPSDSHFAKLLPTNSIDSEALDGRKEDDVVLQECLLCYIKIDVGRNRNTKIKRQAQHIMDCHQSAKFRNLEISKRYECQRCRKVLPVQKSPCEHITDHHIKEEEETEFTDLWNKDQLDGFNFVLERCFARQLPVPRSRRLRCAENSSWVVPWKAPYRIKQGDGVVHIETLAEKDKRSAVIETAHINKHVIDGTGIDEHKYEEDSDHCYREMEEFDQNDDEI</sequence>
<protein>
    <submittedName>
        <fullName evidence="3">C2H2-type domain-containing protein</fullName>
    </submittedName>
</protein>
<evidence type="ECO:0000259" key="2">
    <source>
        <dbReference type="PROSITE" id="PS00028"/>
    </source>
</evidence>
<name>A0A8R1HX97_CAEJA</name>
<evidence type="ECO:0000256" key="1">
    <source>
        <dbReference type="SAM" id="MobiDB-lite"/>
    </source>
</evidence>
<feature type="compositionally biased region" description="Basic and acidic residues" evidence="1">
    <location>
        <begin position="130"/>
        <end position="144"/>
    </location>
</feature>
<proteinExistence type="predicted"/>
<reference evidence="3" key="2">
    <citation type="submission" date="2022-06" db="UniProtKB">
        <authorList>
            <consortium name="EnsemblMetazoa"/>
        </authorList>
    </citation>
    <scope>IDENTIFICATION</scope>
    <source>
        <strain evidence="3">DF5081</strain>
    </source>
</reference>
<evidence type="ECO:0000313" key="3">
    <source>
        <dbReference type="EnsemblMetazoa" id="CJA14617.1"/>
    </source>
</evidence>